<name>B9CXU9_CAMRE</name>
<accession>B9CXU9</accession>
<dbReference type="AlphaFoldDB" id="B9CXU9"/>
<organism evidence="1 2">
    <name type="scientific">Campylobacter rectus RM3267</name>
    <dbReference type="NCBI Taxonomy" id="553218"/>
    <lineage>
        <taxon>Bacteria</taxon>
        <taxon>Pseudomonadati</taxon>
        <taxon>Campylobacterota</taxon>
        <taxon>Epsilonproteobacteria</taxon>
        <taxon>Campylobacterales</taxon>
        <taxon>Campylobacteraceae</taxon>
        <taxon>Campylobacter</taxon>
    </lineage>
</organism>
<dbReference type="EMBL" id="ACFU01000001">
    <property type="protein sequence ID" value="EEF15300.1"/>
    <property type="molecule type" value="Genomic_DNA"/>
</dbReference>
<dbReference type="Proteomes" id="UP000003082">
    <property type="component" value="Unassembled WGS sequence"/>
</dbReference>
<protein>
    <submittedName>
        <fullName evidence="1">Uncharacterized protein</fullName>
    </submittedName>
</protein>
<keyword evidence="2" id="KW-1185">Reference proteome</keyword>
<sequence>MKNSVNFVKFYSKFDVTAKLNVKNKFSVENSAEQIYAQDKIKFSAQNAIKFNQKAA</sequence>
<reference evidence="1 2" key="1">
    <citation type="submission" date="2008-08" db="EMBL/GenBank/DDBJ databases">
        <authorList>
            <person name="Madupu R."/>
            <person name="Durkin A.S."/>
            <person name="Torralba M."/>
            <person name="Methe B."/>
            <person name="Sutton G.G."/>
            <person name="Strausberg R.L."/>
            <person name="Nelson K.E."/>
        </authorList>
    </citation>
    <scope>NUCLEOTIDE SEQUENCE [LARGE SCALE GENOMIC DNA]</scope>
    <source>
        <strain evidence="1 2">RM3267</strain>
    </source>
</reference>
<proteinExistence type="predicted"/>
<comment type="caution">
    <text evidence="1">The sequence shown here is derived from an EMBL/GenBank/DDBJ whole genome shotgun (WGS) entry which is preliminary data.</text>
</comment>
<gene>
    <name evidence="1" type="ORF">CAMRE0001_0139</name>
</gene>
<dbReference type="STRING" id="553218.CAMRE0001_0139"/>
<evidence type="ECO:0000313" key="1">
    <source>
        <dbReference type="EMBL" id="EEF15300.1"/>
    </source>
</evidence>
<dbReference type="RefSeq" id="WP_002943107.1">
    <property type="nucleotide sequence ID" value="NZ_ACFU01000001.1"/>
</dbReference>
<evidence type="ECO:0000313" key="2">
    <source>
        <dbReference type="Proteomes" id="UP000003082"/>
    </source>
</evidence>